<proteinExistence type="predicted"/>
<keyword evidence="2" id="KW-1185">Reference proteome</keyword>
<reference evidence="1" key="2">
    <citation type="journal article" date="2022" name="New Phytol.">
        <title>Evolutionary transition to the ectomycorrhizal habit in the genomes of a hyperdiverse lineage of mushroom-forming fungi.</title>
        <authorList>
            <person name="Looney B."/>
            <person name="Miyauchi S."/>
            <person name="Morin E."/>
            <person name="Drula E."/>
            <person name="Courty P.E."/>
            <person name="Kohler A."/>
            <person name="Kuo A."/>
            <person name="LaButti K."/>
            <person name="Pangilinan J."/>
            <person name="Lipzen A."/>
            <person name="Riley R."/>
            <person name="Andreopoulos W."/>
            <person name="He G."/>
            <person name="Johnson J."/>
            <person name="Nolan M."/>
            <person name="Tritt A."/>
            <person name="Barry K.W."/>
            <person name="Grigoriev I.V."/>
            <person name="Nagy L.G."/>
            <person name="Hibbett D."/>
            <person name="Henrissat B."/>
            <person name="Matheny P.B."/>
            <person name="Labbe J."/>
            <person name="Martin F.M."/>
        </authorList>
    </citation>
    <scope>NUCLEOTIDE SEQUENCE</scope>
    <source>
        <strain evidence="1">EC-137</strain>
    </source>
</reference>
<reference evidence="1" key="1">
    <citation type="submission" date="2021-02" db="EMBL/GenBank/DDBJ databases">
        <authorList>
            <consortium name="DOE Joint Genome Institute"/>
            <person name="Ahrendt S."/>
            <person name="Looney B.P."/>
            <person name="Miyauchi S."/>
            <person name="Morin E."/>
            <person name="Drula E."/>
            <person name="Courty P.E."/>
            <person name="Chicoki N."/>
            <person name="Fauchery L."/>
            <person name="Kohler A."/>
            <person name="Kuo A."/>
            <person name="Labutti K."/>
            <person name="Pangilinan J."/>
            <person name="Lipzen A."/>
            <person name="Riley R."/>
            <person name="Andreopoulos W."/>
            <person name="He G."/>
            <person name="Johnson J."/>
            <person name="Barry K.W."/>
            <person name="Grigoriev I.V."/>
            <person name="Nagy L."/>
            <person name="Hibbett D."/>
            <person name="Henrissat B."/>
            <person name="Matheny P.B."/>
            <person name="Labbe J."/>
            <person name="Martin F."/>
        </authorList>
    </citation>
    <scope>NUCLEOTIDE SEQUENCE</scope>
    <source>
        <strain evidence="1">EC-137</strain>
    </source>
</reference>
<accession>A0ACB8QIW0</accession>
<sequence>MQVFRALLALTSLFFSRTSLFFCVWYLWITHPSVLQGTINVVKTVEYLCSSTPVTPICPAIFALHTQVASRQGLVNPSDGHSLARSSQYSLIGAPAILNSIQDAHDVVESFRVAIEAVEVPSLAVFEESLRDFCDATKAASSSLHVFFFQIKKLNRLVTTAHVTMQDICASERTSVVSAVLLGGRRGPGYCKDEHRLWAAFQAFVTEHTEQVMALHANVTEPKMRFERIDSVLASMQHAIGKDMRTIWESLDAKKGAEGQHNIQRRLVALRDVEEHVSIARRLVRNSALDIDRIAALLDDAQRYGTRALFAASSRNITSEIANLLWNAEELGSSVREISRGPAMASISLN</sequence>
<evidence type="ECO:0000313" key="1">
    <source>
        <dbReference type="EMBL" id="KAI0031582.1"/>
    </source>
</evidence>
<protein>
    <submittedName>
        <fullName evidence="1">Uncharacterized protein</fullName>
    </submittedName>
</protein>
<gene>
    <name evidence="1" type="ORF">K488DRAFT_86706</name>
</gene>
<comment type="caution">
    <text evidence="1">The sequence shown here is derived from an EMBL/GenBank/DDBJ whole genome shotgun (WGS) entry which is preliminary data.</text>
</comment>
<dbReference type="Proteomes" id="UP000814128">
    <property type="component" value="Unassembled WGS sequence"/>
</dbReference>
<organism evidence="1 2">
    <name type="scientific">Vararia minispora EC-137</name>
    <dbReference type="NCBI Taxonomy" id="1314806"/>
    <lineage>
        <taxon>Eukaryota</taxon>
        <taxon>Fungi</taxon>
        <taxon>Dikarya</taxon>
        <taxon>Basidiomycota</taxon>
        <taxon>Agaricomycotina</taxon>
        <taxon>Agaricomycetes</taxon>
        <taxon>Russulales</taxon>
        <taxon>Lachnocladiaceae</taxon>
        <taxon>Vararia</taxon>
    </lineage>
</organism>
<name>A0ACB8QIW0_9AGAM</name>
<evidence type="ECO:0000313" key="2">
    <source>
        <dbReference type="Proteomes" id="UP000814128"/>
    </source>
</evidence>
<dbReference type="EMBL" id="MU273575">
    <property type="protein sequence ID" value="KAI0031582.1"/>
    <property type="molecule type" value="Genomic_DNA"/>
</dbReference>